<proteinExistence type="predicted"/>
<accession>A0ABS5VYR3</accession>
<organism evidence="2 3">
    <name type="scientific">Chryseosolibacter indicus</name>
    <dbReference type="NCBI Taxonomy" id="2782351"/>
    <lineage>
        <taxon>Bacteria</taxon>
        <taxon>Pseudomonadati</taxon>
        <taxon>Bacteroidota</taxon>
        <taxon>Cytophagia</taxon>
        <taxon>Cytophagales</taxon>
        <taxon>Chryseotaleaceae</taxon>
        <taxon>Chryseosolibacter</taxon>
    </lineage>
</organism>
<evidence type="ECO:0000313" key="2">
    <source>
        <dbReference type="EMBL" id="MBT1706555.1"/>
    </source>
</evidence>
<evidence type="ECO:0000256" key="1">
    <source>
        <dbReference type="SAM" id="Phobius"/>
    </source>
</evidence>
<name>A0ABS5VYR3_9BACT</name>
<keyword evidence="1" id="KW-1133">Transmembrane helix</keyword>
<dbReference type="EMBL" id="JAHESD010000151">
    <property type="protein sequence ID" value="MBT1706555.1"/>
    <property type="molecule type" value="Genomic_DNA"/>
</dbReference>
<dbReference type="Proteomes" id="UP000772618">
    <property type="component" value="Unassembled WGS sequence"/>
</dbReference>
<feature type="transmembrane region" description="Helical" evidence="1">
    <location>
        <begin position="48"/>
        <end position="73"/>
    </location>
</feature>
<dbReference type="Pfam" id="PF03741">
    <property type="entry name" value="TerC"/>
    <property type="match status" value="1"/>
</dbReference>
<comment type="caution">
    <text evidence="2">The sequence shown here is derived from an EMBL/GenBank/DDBJ whole genome shotgun (WGS) entry which is preliminary data.</text>
</comment>
<feature type="transmembrane region" description="Helical" evidence="1">
    <location>
        <begin position="12"/>
        <end position="36"/>
    </location>
</feature>
<reference evidence="2 3" key="1">
    <citation type="submission" date="2021-05" db="EMBL/GenBank/DDBJ databases">
        <title>A Polyphasic approach of four new species of the genus Ohtaekwangia: Ohtaekwangia histidinii sp. nov., Ohtaekwangia cretensis sp. nov., Ohtaekwangia indiensis sp. nov., Ohtaekwangia reichenbachii sp. nov. from diverse environment.</title>
        <authorList>
            <person name="Octaviana S."/>
        </authorList>
    </citation>
    <scope>NUCLEOTIDE SEQUENCE [LARGE SCALE GENOMIC DNA]</scope>
    <source>
        <strain evidence="2 3">PWU20</strain>
    </source>
</reference>
<protein>
    <submittedName>
        <fullName evidence="2">TerC family protein</fullName>
    </submittedName>
</protein>
<sequence>MEWLSDPNILASFLTLVLMETVLGIDNIVFISILTGKLPVDQQKKGRVLGMGLALLVRILLLLSISWIMTLTTDLFNAADWFSIKNELWHERFSISGRDLVLIIGGLFLIYKSNIE</sequence>
<gene>
    <name evidence="2" type="ORF">KK060_24995</name>
</gene>
<feature type="non-terminal residue" evidence="2">
    <location>
        <position position="116"/>
    </location>
</feature>
<keyword evidence="1" id="KW-0812">Transmembrane</keyword>
<keyword evidence="1" id="KW-0472">Membrane</keyword>
<dbReference type="InterPro" id="IPR005496">
    <property type="entry name" value="Integral_membrane_TerC"/>
</dbReference>
<keyword evidence="3" id="KW-1185">Reference proteome</keyword>
<evidence type="ECO:0000313" key="3">
    <source>
        <dbReference type="Proteomes" id="UP000772618"/>
    </source>
</evidence>